<protein>
    <submittedName>
        <fullName evidence="2">Uncharacterized protein</fullName>
    </submittedName>
</protein>
<keyword evidence="3" id="KW-1185">Reference proteome</keyword>
<evidence type="ECO:0000313" key="3">
    <source>
        <dbReference type="Proteomes" id="UP000683000"/>
    </source>
</evidence>
<dbReference type="AlphaFoldDB" id="A0A8I2Z0F7"/>
<dbReference type="EMBL" id="JAGFBS010000003">
    <property type="protein sequence ID" value="KAG6380458.1"/>
    <property type="molecule type" value="Genomic_DNA"/>
</dbReference>
<gene>
    <name evidence="2" type="ORF">JVT61DRAFT_8599</name>
</gene>
<dbReference type="OrthoDB" id="10388914at2759"/>
<dbReference type="Proteomes" id="UP000683000">
    <property type="component" value="Unassembled WGS sequence"/>
</dbReference>
<accession>A0A8I2Z0F7</accession>
<sequence>MSLFPLVHSAHFPLLVLLTIIRINVNAENVTSPTFRNVLYQINDVLNTVGSPTNTATLLLDTFVYLTFYTLIPRFIISIRELYDQDVRGRFHIDTGFGVLSRSNAGLDMTVSGMIFADSNQGPEVEGGTDGSGDPEMGARVLHGSSLDENALDQGFEIGELVRTLHPQVGATSYCHNDTHLFFLLRDSTLFFERRTYAAAALDEH</sequence>
<proteinExistence type="predicted"/>
<feature type="signal peptide" evidence="1">
    <location>
        <begin position="1"/>
        <end position="27"/>
    </location>
</feature>
<comment type="caution">
    <text evidence="2">The sequence shown here is derived from an EMBL/GenBank/DDBJ whole genome shotgun (WGS) entry which is preliminary data.</text>
</comment>
<evidence type="ECO:0000313" key="2">
    <source>
        <dbReference type="EMBL" id="KAG6380458.1"/>
    </source>
</evidence>
<keyword evidence="1" id="KW-0732">Signal</keyword>
<organism evidence="2 3">
    <name type="scientific">Boletus reticuloceps</name>
    <dbReference type="NCBI Taxonomy" id="495285"/>
    <lineage>
        <taxon>Eukaryota</taxon>
        <taxon>Fungi</taxon>
        <taxon>Dikarya</taxon>
        <taxon>Basidiomycota</taxon>
        <taxon>Agaricomycotina</taxon>
        <taxon>Agaricomycetes</taxon>
        <taxon>Agaricomycetidae</taxon>
        <taxon>Boletales</taxon>
        <taxon>Boletineae</taxon>
        <taxon>Boletaceae</taxon>
        <taxon>Boletoideae</taxon>
        <taxon>Boletus</taxon>
    </lineage>
</organism>
<feature type="chain" id="PRO_5034459282" evidence="1">
    <location>
        <begin position="28"/>
        <end position="205"/>
    </location>
</feature>
<evidence type="ECO:0000256" key="1">
    <source>
        <dbReference type="SAM" id="SignalP"/>
    </source>
</evidence>
<name>A0A8I2Z0F7_9AGAM</name>
<reference evidence="2" key="1">
    <citation type="submission" date="2021-03" db="EMBL/GenBank/DDBJ databases">
        <title>Evolutionary innovations through gain and loss of genes in the ectomycorrhizal Boletales.</title>
        <authorList>
            <person name="Wu G."/>
            <person name="Miyauchi S."/>
            <person name="Morin E."/>
            <person name="Yang Z.-L."/>
            <person name="Xu J."/>
            <person name="Martin F.M."/>
        </authorList>
    </citation>
    <scope>NUCLEOTIDE SEQUENCE</scope>
    <source>
        <strain evidence="2">BR01</strain>
    </source>
</reference>